<evidence type="ECO:0000256" key="3">
    <source>
        <dbReference type="ARBA" id="ARBA00034301"/>
    </source>
</evidence>
<proteinExistence type="predicted"/>
<dbReference type="Pfam" id="PF00753">
    <property type="entry name" value="Lactamase_B"/>
    <property type="match status" value="1"/>
</dbReference>
<protein>
    <submittedName>
        <fullName evidence="7">MBL fold metallo-hydrolase</fullName>
    </submittedName>
</protein>
<evidence type="ECO:0000259" key="5">
    <source>
        <dbReference type="SMART" id="SM00849"/>
    </source>
</evidence>
<accession>A0ABW4RKD7</accession>
<name>A0ABW4RKD7_9BACL</name>
<comment type="catalytic activity">
    <reaction evidence="2">
        <text>3',5'-cyclic CMP + H2O = CMP + H(+)</text>
        <dbReference type="Rhea" id="RHEA:72675"/>
        <dbReference type="ChEBI" id="CHEBI:15377"/>
        <dbReference type="ChEBI" id="CHEBI:15378"/>
        <dbReference type="ChEBI" id="CHEBI:58003"/>
        <dbReference type="ChEBI" id="CHEBI:60377"/>
    </reaction>
    <physiologicalReaction direction="left-to-right" evidence="2">
        <dbReference type="Rhea" id="RHEA:72676"/>
    </physiologicalReaction>
</comment>
<dbReference type="InterPro" id="IPR011108">
    <property type="entry name" value="RMMBL"/>
</dbReference>
<sequence>MQLTVLGGAGEHGRSSYLLTEEQAHILLDYGVKKEDGGQYPVVENMEQLIGGLQTVFLSHAHEDHCIGLPILYRHGYRGEVWTTRATVQQLPAYFNAWKKYTDQRHVTRPYDDEDEQLIHYRYLEDVVTPGQWGQLQSGLDICWGRSGHLPGSIWLALKWKGKSIFFSGDYTSESQMLVADRPLHQSYKYNEAQVLQTVPIQTMHSHEQLAYTAISESKYSALTASPILPDLDLAIVDAAYGDDSESQTDKLHQIKTHIDDALQTGGSILLPVPLYGRGQELLLWASEHYSHIPLLVESVLLEGIQLLTSYRDWLYHDIQPRIERLLHHAQLYSLYDPEQTDALYTQHRSKIIFTPDGMLQTSLARRHYERLQYDPHSTMIFTGHLAKGSPGRQFVATPPLSGCRIKRIGYKVHQGLPDVEQMLNDLNRPPSVLVHAPKARTDQLASYLRQHGYRSIHSLIPTAKLDF</sequence>
<dbReference type="RefSeq" id="WP_347323459.1">
    <property type="nucleotide sequence ID" value="NZ_JBCGUH010000001.1"/>
</dbReference>
<evidence type="ECO:0000256" key="4">
    <source>
        <dbReference type="ARBA" id="ARBA00048505"/>
    </source>
</evidence>
<evidence type="ECO:0000256" key="1">
    <source>
        <dbReference type="ARBA" id="ARBA00022801"/>
    </source>
</evidence>
<comment type="catalytic activity">
    <reaction evidence="4">
        <text>3',5'-cyclic UMP + H2O = UMP + H(+)</text>
        <dbReference type="Rhea" id="RHEA:70575"/>
        <dbReference type="ChEBI" id="CHEBI:15377"/>
        <dbReference type="ChEBI" id="CHEBI:15378"/>
        <dbReference type="ChEBI" id="CHEBI:57865"/>
        <dbReference type="ChEBI" id="CHEBI:184387"/>
    </reaction>
    <physiologicalReaction direction="left-to-right" evidence="4">
        <dbReference type="Rhea" id="RHEA:70576"/>
    </physiologicalReaction>
</comment>
<dbReference type="Proteomes" id="UP001597233">
    <property type="component" value="Unassembled WGS sequence"/>
</dbReference>
<dbReference type="PANTHER" id="PTHR11203:SF37">
    <property type="entry name" value="INTEGRATOR COMPLEX SUBUNIT 11"/>
    <property type="match status" value="1"/>
</dbReference>
<dbReference type="PANTHER" id="PTHR11203">
    <property type="entry name" value="CLEAVAGE AND POLYADENYLATION SPECIFICITY FACTOR FAMILY MEMBER"/>
    <property type="match status" value="1"/>
</dbReference>
<dbReference type="SUPFAM" id="SSF56281">
    <property type="entry name" value="Metallo-hydrolase/oxidoreductase"/>
    <property type="match status" value="1"/>
</dbReference>
<dbReference type="SMART" id="SM01027">
    <property type="entry name" value="Beta-Casp"/>
    <property type="match status" value="1"/>
</dbReference>
<dbReference type="InterPro" id="IPR050698">
    <property type="entry name" value="MBL"/>
</dbReference>
<keyword evidence="8" id="KW-1185">Reference proteome</keyword>
<comment type="caution">
    <text evidence="7">The sequence shown here is derived from an EMBL/GenBank/DDBJ whole genome shotgun (WGS) entry which is preliminary data.</text>
</comment>
<dbReference type="Pfam" id="PF10996">
    <property type="entry name" value="Beta-Casp"/>
    <property type="match status" value="1"/>
</dbReference>
<dbReference type="InterPro" id="IPR001279">
    <property type="entry name" value="Metallo-B-lactamas"/>
</dbReference>
<evidence type="ECO:0000313" key="8">
    <source>
        <dbReference type="Proteomes" id="UP001597233"/>
    </source>
</evidence>
<reference evidence="8" key="1">
    <citation type="journal article" date="2019" name="Int. J. Syst. Evol. Microbiol.">
        <title>The Global Catalogue of Microorganisms (GCM) 10K type strain sequencing project: providing services to taxonomists for standard genome sequencing and annotation.</title>
        <authorList>
            <consortium name="The Broad Institute Genomics Platform"/>
            <consortium name="The Broad Institute Genome Sequencing Center for Infectious Disease"/>
            <person name="Wu L."/>
            <person name="Ma J."/>
        </authorList>
    </citation>
    <scope>NUCLEOTIDE SEQUENCE [LARGE SCALE GENOMIC DNA]</scope>
    <source>
        <strain evidence="8">CCUG 54950</strain>
    </source>
</reference>
<dbReference type="Gene3D" id="3.40.50.10890">
    <property type="match status" value="1"/>
</dbReference>
<dbReference type="InterPro" id="IPR022712">
    <property type="entry name" value="Beta_Casp"/>
</dbReference>
<dbReference type="InterPro" id="IPR036866">
    <property type="entry name" value="RibonucZ/Hydroxyglut_hydro"/>
</dbReference>
<evidence type="ECO:0000313" key="7">
    <source>
        <dbReference type="EMBL" id="MFD1886199.1"/>
    </source>
</evidence>
<organism evidence="7 8">
    <name type="scientific">Paenibacillus wenxiniae</name>
    <dbReference type="NCBI Taxonomy" id="1636843"/>
    <lineage>
        <taxon>Bacteria</taxon>
        <taxon>Bacillati</taxon>
        <taxon>Bacillota</taxon>
        <taxon>Bacilli</taxon>
        <taxon>Bacillales</taxon>
        <taxon>Paenibacillaceae</taxon>
        <taxon>Paenibacillus</taxon>
    </lineage>
</organism>
<keyword evidence="1" id="KW-0378">Hydrolase</keyword>
<dbReference type="SMART" id="SM00849">
    <property type="entry name" value="Lactamase_B"/>
    <property type="match status" value="1"/>
</dbReference>
<feature type="domain" description="Metallo-beta-lactamase" evidence="5">
    <location>
        <begin position="13"/>
        <end position="205"/>
    </location>
</feature>
<dbReference type="Pfam" id="PF07521">
    <property type="entry name" value="RMMBL"/>
    <property type="match status" value="1"/>
</dbReference>
<feature type="domain" description="Beta-Casp" evidence="6">
    <location>
        <begin position="279"/>
        <end position="395"/>
    </location>
</feature>
<dbReference type="Gene3D" id="3.60.15.10">
    <property type="entry name" value="Ribonuclease Z/Hydroxyacylglutathione hydrolase-like"/>
    <property type="match status" value="1"/>
</dbReference>
<dbReference type="EMBL" id="JBHUEH010000014">
    <property type="protein sequence ID" value="MFD1886199.1"/>
    <property type="molecule type" value="Genomic_DNA"/>
</dbReference>
<evidence type="ECO:0000259" key="6">
    <source>
        <dbReference type="SMART" id="SM01027"/>
    </source>
</evidence>
<comment type="function">
    <text evidence="3">Counteracts the endogenous Pycsar antiviral defense system. Phosphodiesterase that enables metal-dependent hydrolysis of host cyclic nucleotide Pycsar defense signals such as cCMP and cUMP.</text>
</comment>
<evidence type="ECO:0000256" key="2">
    <source>
        <dbReference type="ARBA" id="ARBA00034221"/>
    </source>
</evidence>
<gene>
    <name evidence="7" type="ORF">ACFSC9_11760</name>
</gene>